<evidence type="ECO:0000313" key="1">
    <source>
        <dbReference type="EMBL" id="TVT99455.1"/>
    </source>
</evidence>
<dbReference type="Proteomes" id="UP000324897">
    <property type="component" value="Unassembled WGS sequence"/>
</dbReference>
<evidence type="ECO:0000313" key="2">
    <source>
        <dbReference type="Proteomes" id="UP000324897"/>
    </source>
</evidence>
<accession>A0A5J9SKD0</accession>
<gene>
    <name evidence="1" type="ORF">EJB05_55180</name>
</gene>
<keyword evidence="2" id="KW-1185">Reference proteome</keyword>
<sequence>MRTWRKLLYRTHPTIPADEESRGLDGNVHTLQDYSQLSTFLAQIWVAELAQGERLEGHHHLMYFA</sequence>
<name>A0A5J9SKD0_9POAL</name>
<dbReference type="Gramene" id="TVT99455">
    <property type="protein sequence ID" value="TVT99455"/>
    <property type="gene ID" value="EJB05_55180"/>
</dbReference>
<dbReference type="AlphaFoldDB" id="A0A5J9SKD0"/>
<dbReference type="EMBL" id="RWGY01000715">
    <property type="protein sequence ID" value="TVT99455.1"/>
    <property type="molecule type" value="Genomic_DNA"/>
</dbReference>
<organism evidence="1 2">
    <name type="scientific">Eragrostis curvula</name>
    <name type="common">weeping love grass</name>
    <dbReference type="NCBI Taxonomy" id="38414"/>
    <lineage>
        <taxon>Eukaryota</taxon>
        <taxon>Viridiplantae</taxon>
        <taxon>Streptophyta</taxon>
        <taxon>Embryophyta</taxon>
        <taxon>Tracheophyta</taxon>
        <taxon>Spermatophyta</taxon>
        <taxon>Magnoliopsida</taxon>
        <taxon>Liliopsida</taxon>
        <taxon>Poales</taxon>
        <taxon>Poaceae</taxon>
        <taxon>PACMAD clade</taxon>
        <taxon>Chloridoideae</taxon>
        <taxon>Eragrostideae</taxon>
        <taxon>Eragrostidinae</taxon>
        <taxon>Eragrostis</taxon>
    </lineage>
</organism>
<comment type="caution">
    <text evidence="1">The sequence shown here is derived from an EMBL/GenBank/DDBJ whole genome shotgun (WGS) entry which is preliminary data.</text>
</comment>
<protein>
    <submittedName>
        <fullName evidence="1">Uncharacterized protein</fullName>
    </submittedName>
</protein>
<proteinExistence type="predicted"/>
<reference evidence="1 2" key="1">
    <citation type="journal article" date="2019" name="Sci. Rep.">
        <title>A high-quality genome of Eragrostis curvula grass provides insights into Poaceae evolution and supports new strategies to enhance forage quality.</title>
        <authorList>
            <person name="Carballo J."/>
            <person name="Santos B.A.C.M."/>
            <person name="Zappacosta D."/>
            <person name="Garbus I."/>
            <person name="Selva J.P."/>
            <person name="Gallo C.A."/>
            <person name="Diaz A."/>
            <person name="Albertini E."/>
            <person name="Caccamo M."/>
            <person name="Echenique V."/>
        </authorList>
    </citation>
    <scope>NUCLEOTIDE SEQUENCE [LARGE SCALE GENOMIC DNA]</scope>
    <source>
        <strain evidence="2">cv. Victoria</strain>
        <tissue evidence="1">Leaf</tissue>
    </source>
</reference>